<organism evidence="8 9">
    <name type="scientific">Fimbriimonas ginsengisoli Gsoil 348</name>
    <dbReference type="NCBI Taxonomy" id="661478"/>
    <lineage>
        <taxon>Bacteria</taxon>
        <taxon>Bacillati</taxon>
        <taxon>Armatimonadota</taxon>
        <taxon>Fimbriimonadia</taxon>
        <taxon>Fimbriimonadales</taxon>
        <taxon>Fimbriimonadaceae</taxon>
        <taxon>Fimbriimonas</taxon>
    </lineage>
</organism>
<keyword evidence="5" id="KW-0804">Transcription</keyword>
<dbReference type="STRING" id="661478.OP10G_2598"/>
<dbReference type="Gene3D" id="1.10.1740.10">
    <property type="match status" value="1"/>
</dbReference>
<dbReference type="CDD" id="cd06171">
    <property type="entry name" value="Sigma70_r4"/>
    <property type="match status" value="1"/>
</dbReference>
<dbReference type="KEGG" id="fgi:OP10G_2598"/>
<dbReference type="Proteomes" id="UP000027982">
    <property type="component" value="Chromosome"/>
</dbReference>
<dbReference type="HOGENOM" id="CLU_047691_3_0_0"/>
<dbReference type="InterPro" id="IPR013325">
    <property type="entry name" value="RNA_pol_sigma_r2"/>
</dbReference>
<feature type="domain" description="RNA polymerase sigma-70 region 2" evidence="6">
    <location>
        <begin position="23"/>
        <end position="88"/>
    </location>
</feature>
<keyword evidence="9" id="KW-1185">Reference proteome</keyword>
<dbReference type="InterPro" id="IPR007627">
    <property type="entry name" value="RNA_pol_sigma70_r2"/>
</dbReference>
<sequence>MLIERLLAKRLQAGDAGAWDRVVRQEYPRILRFLRHLSGSAADAEDLAQGTFVKAREAALKFRHECSLRTWLHKIAYREFTHWLRDRRETPELLPERAAPEGRSDDAVVLAAAIAELPPDVRDAFLLREVQELTVREAAAVLGVPEGTVKSRNHTARERLRAMLAGTWEVVDGNESIGGQREPI</sequence>
<evidence type="ECO:0000256" key="4">
    <source>
        <dbReference type="ARBA" id="ARBA00023125"/>
    </source>
</evidence>
<dbReference type="GO" id="GO:0016987">
    <property type="term" value="F:sigma factor activity"/>
    <property type="evidence" value="ECO:0007669"/>
    <property type="project" value="UniProtKB-KW"/>
</dbReference>
<dbReference type="InterPro" id="IPR039425">
    <property type="entry name" value="RNA_pol_sigma-70-like"/>
</dbReference>
<name>A0A068NRA0_FIMGI</name>
<evidence type="ECO:0000259" key="6">
    <source>
        <dbReference type="Pfam" id="PF04542"/>
    </source>
</evidence>
<dbReference type="PANTHER" id="PTHR43133:SF8">
    <property type="entry name" value="RNA POLYMERASE SIGMA FACTOR HI_1459-RELATED"/>
    <property type="match status" value="1"/>
</dbReference>
<dbReference type="SUPFAM" id="SSF88659">
    <property type="entry name" value="Sigma3 and sigma4 domains of RNA polymerase sigma factors"/>
    <property type="match status" value="1"/>
</dbReference>
<protein>
    <submittedName>
        <fullName evidence="8">RNA polymerase sigma-70 factor, ECF subfamily</fullName>
    </submittedName>
</protein>
<dbReference type="InterPro" id="IPR036388">
    <property type="entry name" value="WH-like_DNA-bd_sf"/>
</dbReference>
<evidence type="ECO:0000313" key="9">
    <source>
        <dbReference type="Proteomes" id="UP000027982"/>
    </source>
</evidence>
<dbReference type="InterPro" id="IPR013249">
    <property type="entry name" value="RNA_pol_sigma70_r4_t2"/>
</dbReference>
<evidence type="ECO:0000256" key="3">
    <source>
        <dbReference type="ARBA" id="ARBA00023082"/>
    </source>
</evidence>
<dbReference type="NCBIfam" id="TIGR02937">
    <property type="entry name" value="sigma70-ECF"/>
    <property type="match status" value="1"/>
</dbReference>
<evidence type="ECO:0000256" key="2">
    <source>
        <dbReference type="ARBA" id="ARBA00023015"/>
    </source>
</evidence>
<dbReference type="GO" id="GO:0006352">
    <property type="term" value="P:DNA-templated transcription initiation"/>
    <property type="evidence" value="ECO:0007669"/>
    <property type="project" value="InterPro"/>
</dbReference>
<accession>A0A068NRA0</accession>
<evidence type="ECO:0000313" key="8">
    <source>
        <dbReference type="EMBL" id="AIE85966.1"/>
    </source>
</evidence>
<proteinExistence type="inferred from homology"/>
<dbReference type="PANTHER" id="PTHR43133">
    <property type="entry name" value="RNA POLYMERASE ECF-TYPE SIGMA FACTO"/>
    <property type="match status" value="1"/>
</dbReference>
<feature type="domain" description="RNA polymerase sigma factor 70 region 4 type 2" evidence="7">
    <location>
        <begin position="110"/>
        <end position="160"/>
    </location>
</feature>
<comment type="similarity">
    <text evidence="1">Belongs to the sigma-70 factor family. ECF subfamily.</text>
</comment>
<evidence type="ECO:0000259" key="7">
    <source>
        <dbReference type="Pfam" id="PF08281"/>
    </source>
</evidence>
<keyword evidence="4" id="KW-0238">DNA-binding</keyword>
<gene>
    <name evidence="8" type="ORF">OP10G_2598</name>
</gene>
<dbReference type="Pfam" id="PF04542">
    <property type="entry name" value="Sigma70_r2"/>
    <property type="match status" value="1"/>
</dbReference>
<dbReference type="Gene3D" id="1.10.10.10">
    <property type="entry name" value="Winged helix-like DNA-binding domain superfamily/Winged helix DNA-binding domain"/>
    <property type="match status" value="1"/>
</dbReference>
<keyword evidence="2" id="KW-0805">Transcription regulation</keyword>
<dbReference type="OrthoDB" id="9794508at2"/>
<dbReference type="eggNOG" id="COG1595">
    <property type="taxonomic scope" value="Bacteria"/>
</dbReference>
<dbReference type="AlphaFoldDB" id="A0A068NRA0"/>
<dbReference type="InterPro" id="IPR014284">
    <property type="entry name" value="RNA_pol_sigma-70_dom"/>
</dbReference>
<reference evidence="8 9" key="1">
    <citation type="journal article" date="2014" name="PLoS ONE">
        <title>The first complete genome sequence of the class fimbriimonadia in the phylum armatimonadetes.</title>
        <authorList>
            <person name="Hu Z.Y."/>
            <person name="Wang Y.Z."/>
            <person name="Im W.T."/>
            <person name="Wang S.Y."/>
            <person name="Zhao G.P."/>
            <person name="Zheng H.J."/>
            <person name="Quan Z.X."/>
        </authorList>
    </citation>
    <scope>NUCLEOTIDE SEQUENCE [LARGE SCALE GENOMIC DNA]</scope>
    <source>
        <strain evidence="8">Gsoil 348</strain>
    </source>
</reference>
<dbReference type="GO" id="GO:0003677">
    <property type="term" value="F:DNA binding"/>
    <property type="evidence" value="ECO:0007669"/>
    <property type="project" value="UniProtKB-KW"/>
</dbReference>
<evidence type="ECO:0000256" key="5">
    <source>
        <dbReference type="ARBA" id="ARBA00023163"/>
    </source>
</evidence>
<dbReference type="RefSeq" id="WP_025225480.1">
    <property type="nucleotide sequence ID" value="NZ_CP007139.1"/>
</dbReference>
<dbReference type="InterPro" id="IPR013324">
    <property type="entry name" value="RNA_pol_sigma_r3/r4-like"/>
</dbReference>
<evidence type="ECO:0000256" key="1">
    <source>
        <dbReference type="ARBA" id="ARBA00010641"/>
    </source>
</evidence>
<dbReference type="EMBL" id="CP007139">
    <property type="protein sequence ID" value="AIE85966.1"/>
    <property type="molecule type" value="Genomic_DNA"/>
</dbReference>
<keyword evidence="3" id="KW-0731">Sigma factor</keyword>
<dbReference type="Pfam" id="PF08281">
    <property type="entry name" value="Sigma70_r4_2"/>
    <property type="match status" value="1"/>
</dbReference>
<dbReference type="SUPFAM" id="SSF88946">
    <property type="entry name" value="Sigma2 domain of RNA polymerase sigma factors"/>
    <property type="match status" value="1"/>
</dbReference>